<comment type="caution">
    <text evidence="2">The sequence shown here is derived from an EMBL/GenBank/DDBJ whole genome shotgun (WGS) entry which is preliminary data.</text>
</comment>
<keyword evidence="3" id="KW-1185">Reference proteome</keyword>
<reference evidence="2 3" key="1">
    <citation type="submission" date="2023-08" db="EMBL/GenBank/DDBJ databases">
        <title>Black Yeasts Isolated from many extreme environments.</title>
        <authorList>
            <person name="Coleine C."/>
            <person name="Stajich J.E."/>
            <person name="Selbmann L."/>
        </authorList>
    </citation>
    <scope>NUCLEOTIDE SEQUENCE [LARGE SCALE GENOMIC DNA]</scope>
    <source>
        <strain evidence="2 3">CCFEE 5792</strain>
    </source>
</reference>
<evidence type="ECO:0008006" key="4">
    <source>
        <dbReference type="Google" id="ProtNLM"/>
    </source>
</evidence>
<evidence type="ECO:0000313" key="3">
    <source>
        <dbReference type="Proteomes" id="UP001358417"/>
    </source>
</evidence>
<feature type="region of interest" description="Disordered" evidence="1">
    <location>
        <begin position="125"/>
        <end position="145"/>
    </location>
</feature>
<accession>A0AAV9MYY9</accession>
<organism evidence="2 3">
    <name type="scientific">Exophiala bonariae</name>
    <dbReference type="NCBI Taxonomy" id="1690606"/>
    <lineage>
        <taxon>Eukaryota</taxon>
        <taxon>Fungi</taxon>
        <taxon>Dikarya</taxon>
        <taxon>Ascomycota</taxon>
        <taxon>Pezizomycotina</taxon>
        <taxon>Eurotiomycetes</taxon>
        <taxon>Chaetothyriomycetidae</taxon>
        <taxon>Chaetothyriales</taxon>
        <taxon>Herpotrichiellaceae</taxon>
        <taxon>Exophiala</taxon>
    </lineage>
</organism>
<dbReference type="RefSeq" id="XP_064701362.1">
    <property type="nucleotide sequence ID" value="XM_064852387.1"/>
</dbReference>
<evidence type="ECO:0000256" key="1">
    <source>
        <dbReference type="SAM" id="MobiDB-lite"/>
    </source>
</evidence>
<gene>
    <name evidence="2" type="ORF">LTR84_008843</name>
</gene>
<evidence type="ECO:0000313" key="2">
    <source>
        <dbReference type="EMBL" id="KAK5045751.1"/>
    </source>
</evidence>
<feature type="compositionally biased region" description="Polar residues" evidence="1">
    <location>
        <begin position="128"/>
        <end position="140"/>
    </location>
</feature>
<dbReference type="GeneID" id="89977005"/>
<protein>
    <recommendedName>
        <fullName evidence="4">Transcription factor domain-containing protein</fullName>
    </recommendedName>
</protein>
<dbReference type="AlphaFoldDB" id="A0AAV9MYY9"/>
<dbReference type="Proteomes" id="UP001358417">
    <property type="component" value="Unassembled WGS sequence"/>
</dbReference>
<sequence>MAKSTGKAATRGTRVISTGKTASHEGKLVFVPIESQPSTSLPLSPSIRPTSQKHAALERLPDMPLSNWAKPFTSVQRNDIGQRLSRFRLERSDRYARKRRPLVSSKYPDICTHVLSISHDAVVESSDHSTGASEPNSASTLPLERHSQPHISLLDATSTYRRDHFTVFPVEDNDLVQSLFAFCWYSKVKGSQPMLMNTDLNDLNNKNLAKNPNRDFIPIALSSAACFHVLMATVLQVQRAQGRPADNCFWYHRGGAIASLNKDLLGAESLITDAMFCAVGMLAYVEV</sequence>
<dbReference type="EMBL" id="JAVRRD010000034">
    <property type="protein sequence ID" value="KAK5045751.1"/>
    <property type="molecule type" value="Genomic_DNA"/>
</dbReference>
<proteinExistence type="predicted"/>
<name>A0AAV9MYY9_9EURO</name>